<evidence type="ECO:0000313" key="7">
    <source>
        <dbReference type="EMBL" id="SCZ76204.1"/>
    </source>
</evidence>
<dbReference type="InterPro" id="IPR008333">
    <property type="entry name" value="Cbr1-like_FAD-bd_dom"/>
</dbReference>
<dbReference type="AlphaFoldDB" id="A0A1G5RQB5"/>
<dbReference type="Pfam" id="PF00970">
    <property type="entry name" value="FAD_binding_6"/>
    <property type="match status" value="1"/>
</dbReference>
<dbReference type="GO" id="GO:0016491">
    <property type="term" value="F:oxidoreductase activity"/>
    <property type="evidence" value="ECO:0007669"/>
    <property type="project" value="InterPro"/>
</dbReference>
<dbReference type="SUPFAM" id="SSF54292">
    <property type="entry name" value="2Fe-2S ferredoxin-like"/>
    <property type="match status" value="1"/>
</dbReference>
<dbReference type="Gene3D" id="3.40.50.80">
    <property type="entry name" value="Nucleotide-binding domain of ferredoxin-NADP reductase (FNR) module"/>
    <property type="match status" value="1"/>
</dbReference>
<gene>
    <name evidence="7" type="ORF">SAMN03080599_00120</name>
</gene>
<feature type="domain" description="FAD-binding FR-type" evidence="6">
    <location>
        <begin position="128"/>
        <end position="234"/>
    </location>
</feature>
<proteinExistence type="predicted"/>
<keyword evidence="8" id="KW-1185">Reference proteome</keyword>
<dbReference type="InterPro" id="IPR001433">
    <property type="entry name" value="OxRdtase_FAD/NAD-bd"/>
</dbReference>
<evidence type="ECO:0000256" key="4">
    <source>
        <dbReference type="ARBA" id="ARBA00023004"/>
    </source>
</evidence>
<dbReference type="InterPro" id="IPR036010">
    <property type="entry name" value="2Fe-2S_ferredoxin-like_sf"/>
</dbReference>
<dbReference type="Gene3D" id="2.40.30.10">
    <property type="entry name" value="Translation factors"/>
    <property type="match status" value="1"/>
</dbReference>
<dbReference type="PANTHER" id="PTHR43644:SF1">
    <property type="entry name" value="NAD(P)H-FLAVIN REDUCTASE"/>
    <property type="match status" value="1"/>
</dbReference>
<keyword evidence="4" id="KW-0408">Iron</keyword>
<name>A0A1G5RQB5_9FIRM</name>
<dbReference type="OrthoDB" id="9796486at2"/>
<accession>A0A1G5RQB5</accession>
<dbReference type="Proteomes" id="UP000199208">
    <property type="component" value="Unassembled WGS sequence"/>
</dbReference>
<protein>
    <submittedName>
        <fullName evidence="7">Na+-transporting NADH:ubiquinone oxidoreductase subunit F</fullName>
    </submittedName>
</protein>
<keyword evidence="7" id="KW-0830">Ubiquinone</keyword>
<dbReference type="SUPFAM" id="SSF52343">
    <property type="entry name" value="Ferredoxin reductase-like, C-terminal NADP-linked domain"/>
    <property type="match status" value="1"/>
</dbReference>
<keyword evidence="1" id="KW-0813">Transport</keyword>
<dbReference type="Gene3D" id="3.10.20.30">
    <property type="match status" value="1"/>
</dbReference>
<keyword evidence="2" id="KW-0285">Flavoprotein</keyword>
<dbReference type="RefSeq" id="WP_092588946.1">
    <property type="nucleotide sequence ID" value="NZ_FMWL01000001.1"/>
</dbReference>
<evidence type="ECO:0000313" key="8">
    <source>
        <dbReference type="Proteomes" id="UP000199208"/>
    </source>
</evidence>
<dbReference type="Pfam" id="PF00111">
    <property type="entry name" value="Fer2"/>
    <property type="match status" value="1"/>
</dbReference>
<dbReference type="CDD" id="cd00207">
    <property type="entry name" value="fer2"/>
    <property type="match status" value="1"/>
</dbReference>
<dbReference type="Pfam" id="PF00175">
    <property type="entry name" value="NAD_binding_1"/>
    <property type="match status" value="1"/>
</dbReference>
<keyword evidence="3" id="KW-0274">FAD</keyword>
<reference evidence="7 8" key="1">
    <citation type="submission" date="2016-10" db="EMBL/GenBank/DDBJ databases">
        <authorList>
            <person name="de Groot N.N."/>
        </authorList>
    </citation>
    <scope>NUCLEOTIDE SEQUENCE [LARGE SCALE GENOMIC DNA]</scope>
    <source>
        <strain evidence="7 8">DSM 2784</strain>
    </source>
</reference>
<dbReference type="SUPFAM" id="SSF63380">
    <property type="entry name" value="Riboflavin synthase domain-like"/>
    <property type="match status" value="1"/>
</dbReference>
<dbReference type="InterPro" id="IPR001041">
    <property type="entry name" value="2Fe-2S_ferredoxin-type"/>
</dbReference>
<feature type="domain" description="2Fe-2S ferredoxin-type" evidence="5">
    <location>
        <begin position="33"/>
        <end position="125"/>
    </location>
</feature>
<dbReference type="STRING" id="1120920.SAMN03080599_00120"/>
<evidence type="ECO:0000259" key="6">
    <source>
        <dbReference type="PROSITE" id="PS51384"/>
    </source>
</evidence>
<dbReference type="GO" id="GO:0051536">
    <property type="term" value="F:iron-sulfur cluster binding"/>
    <property type="evidence" value="ECO:0007669"/>
    <property type="project" value="InterPro"/>
</dbReference>
<dbReference type="EMBL" id="FMWL01000001">
    <property type="protein sequence ID" value="SCZ76204.1"/>
    <property type="molecule type" value="Genomic_DNA"/>
</dbReference>
<dbReference type="PRINTS" id="PR00410">
    <property type="entry name" value="PHEHYDRXLASE"/>
</dbReference>
<evidence type="ECO:0000256" key="3">
    <source>
        <dbReference type="ARBA" id="ARBA00022827"/>
    </source>
</evidence>
<sequence>MNEILISVLSVSGISGALALLLSIANKTIGNYGEMTLIINDEKEYKVEGGSSLLSTLVDEEIFIPSACGGKGSCGYCKVEVLEGGGQFLPTEAGYVTPEEQKKGIRLACQCKVKEPIKIKIPEELFNVRQYDYNVDMLKLLTPTIMHVGLTLPAENEINFKPGQYIQILTPIYKESDEEVYRAYSIASDPKDKHKVELFLGYIQDGKCSTYIHKHLKEGDKLTVVGPFGDFHYHESDREIVMAAIGTGMAPIMSILKHMVEIKSERKATFYFGARTGEDLFMMEALREIEAQLPNFTFMPCLSRPRPEDNWEGEKGRVTDLIEKYIEDASGMEAYLCGSPVMIDSVVDLLKEKKMPEEHIYYDKFE</sequence>
<dbReference type="PANTHER" id="PTHR43644">
    <property type="entry name" value="NA(+)-TRANSLOCATING NADH-QUINONE REDUCTASE SUBUNIT"/>
    <property type="match status" value="1"/>
</dbReference>
<dbReference type="InterPro" id="IPR012675">
    <property type="entry name" value="Beta-grasp_dom_sf"/>
</dbReference>
<evidence type="ECO:0000259" key="5">
    <source>
        <dbReference type="PROSITE" id="PS51085"/>
    </source>
</evidence>
<dbReference type="InterPro" id="IPR017927">
    <property type="entry name" value="FAD-bd_FR_type"/>
</dbReference>
<dbReference type="InterPro" id="IPR017938">
    <property type="entry name" value="Riboflavin_synthase-like_b-brl"/>
</dbReference>
<dbReference type="PROSITE" id="PS51384">
    <property type="entry name" value="FAD_FR"/>
    <property type="match status" value="1"/>
</dbReference>
<dbReference type="InterPro" id="IPR001709">
    <property type="entry name" value="Flavoprot_Pyr_Nucl_cyt_Rdtase"/>
</dbReference>
<dbReference type="PROSITE" id="PS51085">
    <property type="entry name" value="2FE2S_FER_2"/>
    <property type="match status" value="1"/>
</dbReference>
<evidence type="ECO:0000256" key="1">
    <source>
        <dbReference type="ARBA" id="ARBA00022448"/>
    </source>
</evidence>
<dbReference type="PRINTS" id="PR00371">
    <property type="entry name" value="FPNCR"/>
</dbReference>
<evidence type="ECO:0000256" key="2">
    <source>
        <dbReference type="ARBA" id="ARBA00022630"/>
    </source>
</evidence>
<organism evidence="7 8">
    <name type="scientific">Acidaminobacter hydrogenoformans DSM 2784</name>
    <dbReference type="NCBI Taxonomy" id="1120920"/>
    <lineage>
        <taxon>Bacteria</taxon>
        <taxon>Bacillati</taxon>
        <taxon>Bacillota</taxon>
        <taxon>Clostridia</taxon>
        <taxon>Peptostreptococcales</taxon>
        <taxon>Acidaminobacteraceae</taxon>
        <taxon>Acidaminobacter</taxon>
    </lineage>
</organism>
<dbReference type="InterPro" id="IPR039261">
    <property type="entry name" value="FNR_nucleotide-bd"/>
</dbReference>